<sequence>MERFVVLPFSISSCASQSSVELIGFSFYLKGVQEGEGRDSTSGEKVKNSIGFLAISKPNISFGIQKLIKSIKTFSQLFVYKEEDVDGEMEMEIGLPTDVKHVAHIGWDGSTTTTTNITTNNPLKDCFFWDNLKADHDQMLSSLPTTAISLRQFELAMAAQAHTDHHDEPQPLIFGSSIINKSTTC</sequence>
<dbReference type="FunCoup" id="A0A200R8T1">
    <property type="interactions" value="139"/>
</dbReference>
<dbReference type="STRING" id="56857.A0A200R8T1"/>
<proteinExistence type="predicted"/>
<comment type="caution">
    <text evidence="2">The sequence shown here is derived from an EMBL/GenBank/DDBJ whole genome shotgun (WGS) entry which is preliminary data.</text>
</comment>
<dbReference type="InParanoid" id="A0A200R8T1"/>
<dbReference type="SMART" id="SM00285">
    <property type="entry name" value="PBD"/>
    <property type="match status" value="1"/>
</dbReference>
<accession>A0A200R8T1</accession>
<name>A0A200R8T1_MACCD</name>
<dbReference type="OMA" id="WDGSTNT"/>
<evidence type="ECO:0000313" key="3">
    <source>
        <dbReference type="Proteomes" id="UP000195402"/>
    </source>
</evidence>
<dbReference type="InterPro" id="IPR036936">
    <property type="entry name" value="CRIB_dom_sf"/>
</dbReference>
<dbReference type="InterPro" id="IPR000095">
    <property type="entry name" value="CRIB_dom"/>
</dbReference>
<dbReference type="PANTHER" id="PTHR46931:SF14">
    <property type="entry name" value="CRIB DOMAIN-CONTAINING PROTEIN RIC2"/>
    <property type="match status" value="1"/>
</dbReference>
<dbReference type="Proteomes" id="UP000195402">
    <property type="component" value="Unassembled WGS sequence"/>
</dbReference>
<dbReference type="Pfam" id="PF00786">
    <property type="entry name" value="PBD"/>
    <property type="match status" value="1"/>
</dbReference>
<feature type="domain" description="CRIB" evidence="1">
    <location>
        <begin position="93"/>
        <end position="106"/>
    </location>
</feature>
<gene>
    <name evidence="2" type="ORF">BVC80_9031g22</name>
</gene>
<dbReference type="AlphaFoldDB" id="A0A200R8T1"/>
<evidence type="ECO:0000259" key="1">
    <source>
        <dbReference type="PROSITE" id="PS50108"/>
    </source>
</evidence>
<dbReference type="PANTHER" id="PTHR46931">
    <property type="entry name" value="CRIB DOMAIN-CONTAINING PROTEIN RIC2"/>
    <property type="match status" value="1"/>
</dbReference>
<organism evidence="2 3">
    <name type="scientific">Macleaya cordata</name>
    <name type="common">Five-seeded plume-poppy</name>
    <name type="synonym">Bocconia cordata</name>
    <dbReference type="NCBI Taxonomy" id="56857"/>
    <lineage>
        <taxon>Eukaryota</taxon>
        <taxon>Viridiplantae</taxon>
        <taxon>Streptophyta</taxon>
        <taxon>Embryophyta</taxon>
        <taxon>Tracheophyta</taxon>
        <taxon>Spermatophyta</taxon>
        <taxon>Magnoliopsida</taxon>
        <taxon>Ranunculales</taxon>
        <taxon>Papaveraceae</taxon>
        <taxon>Papaveroideae</taxon>
        <taxon>Macleaya</taxon>
    </lineage>
</organism>
<dbReference type="CDD" id="cd00132">
    <property type="entry name" value="CRIB"/>
    <property type="match status" value="1"/>
</dbReference>
<reference evidence="2 3" key="1">
    <citation type="journal article" date="2017" name="Mol. Plant">
        <title>The Genome of Medicinal Plant Macleaya cordata Provides New Insights into Benzylisoquinoline Alkaloids Metabolism.</title>
        <authorList>
            <person name="Liu X."/>
            <person name="Liu Y."/>
            <person name="Huang P."/>
            <person name="Ma Y."/>
            <person name="Qing Z."/>
            <person name="Tang Q."/>
            <person name="Cao H."/>
            <person name="Cheng P."/>
            <person name="Zheng Y."/>
            <person name="Yuan Z."/>
            <person name="Zhou Y."/>
            <person name="Liu J."/>
            <person name="Tang Z."/>
            <person name="Zhuo Y."/>
            <person name="Zhang Y."/>
            <person name="Yu L."/>
            <person name="Huang J."/>
            <person name="Yang P."/>
            <person name="Peng Q."/>
            <person name="Zhang J."/>
            <person name="Jiang W."/>
            <person name="Zhang Z."/>
            <person name="Lin K."/>
            <person name="Ro D.K."/>
            <person name="Chen X."/>
            <person name="Xiong X."/>
            <person name="Shang Y."/>
            <person name="Huang S."/>
            <person name="Zeng J."/>
        </authorList>
    </citation>
    <scope>NUCLEOTIDE SEQUENCE [LARGE SCALE GENOMIC DNA]</scope>
    <source>
        <strain evidence="3">cv. BLH2017</strain>
        <tissue evidence="2">Root</tissue>
    </source>
</reference>
<keyword evidence="3" id="KW-1185">Reference proteome</keyword>
<dbReference type="InterPro" id="IPR044509">
    <property type="entry name" value="RIC2/4"/>
</dbReference>
<dbReference type="PROSITE" id="PS50108">
    <property type="entry name" value="CRIB"/>
    <property type="match status" value="1"/>
</dbReference>
<dbReference type="EMBL" id="MVGT01000270">
    <property type="protein sequence ID" value="OVA19086.1"/>
    <property type="molecule type" value="Genomic_DNA"/>
</dbReference>
<protein>
    <submittedName>
        <fullName evidence="2">CRIB domain</fullName>
    </submittedName>
</protein>
<dbReference type="Gene3D" id="3.90.810.10">
    <property type="entry name" value="CRIB domain"/>
    <property type="match status" value="1"/>
</dbReference>
<dbReference type="OrthoDB" id="678664at2759"/>
<evidence type="ECO:0000313" key="2">
    <source>
        <dbReference type="EMBL" id="OVA19086.1"/>
    </source>
</evidence>